<dbReference type="PANTHER" id="PTHR47964">
    <property type="entry name" value="ATP-DEPENDENT DNA HELICASE HOMOLOG RECG, CHLOROPLASTIC"/>
    <property type="match status" value="1"/>
</dbReference>
<gene>
    <name evidence="4" type="ORF">UT42_C0019G0005</name>
</gene>
<keyword evidence="2 4" id="KW-0067">ATP-binding</keyword>
<protein>
    <submittedName>
        <fullName evidence="4">ATP-dependent DNA helicase RecG</fullName>
    </submittedName>
</protein>
<keyword evidence="2 4" id="KW-0547">Nucleotide-binding</keyword>
<dbReference type="AlphaFoldDB" id="A0A0G0NF49"/>
<comment type="caution">
    <text evidence="4">The sequence shown here is derived from an EMBL/GenBank/DDBJ whole genome shotgun (WGS) entry which is preliminary data.</text>
</comment>
<dbReference type="PANTHER" id="PTHR47964:SF1">
    <property type="entry name" value="ATP-DEPENDENT DNA HELICASE HOMOLOG RECG, CHLOROPLASTIC"/>
    <property type="match status" value="1"/>
</dbReference>
<dbReference type="InterPro" id="IPR045562">
    <property type="entry name" value="RecG_dom3_C"/>
</dbReference>
<dbReference type="EMBL" id="LBWS01000019">
    <property type="protein sequence ID" value="KKR14764.1"/>
    <property type="molecule type" value="Genomic_DNA"/>
</dbReference>
<dbReference type="PROSITE" id="PS51194">
    <property type="entry name" value="HELICASE_CTER"/>
    <property type="match status" value="1"/>
</dbReference>
<keyword evidence="2 4" id="KW-0347">Helicase</keyword>
<organism evidence="4 5">
    <name type="scientific">Candidatus Falkowbacteria bacterium GW2011_GWA2_39_24</name>
    <dbReference type="NCBI Taxonomy" id="1618634"/>
    <lineage>
        <taxon>Bacteria</taxon>
        <taxon>Candidatus Falkowiibacteriota</taxon>
    </lineage>
</organism>
<dbReference type="Pfam" id="PF00271">
    <property type="entry name" value="Helicase_C"/>
    <property type="match status" value="1"/>
</dbReference>
<evidence type="ECO:0000313" key="5">
    <source>
        <dbReference type="Proteomes" id="UP000034048"/>
    </source>
</evidence>
<dbReference type="InterPro" id="IPR047112">
    <property type="entry name" value="RecG/Mfd"/>
</dbReference>
<dbReference type="GO" id="GO:0003678">
    <property type="term" value="F:DNA helicase activity"/>
    <property type="evidence" value="ECO:0007669"/>
    <property type="project" value="TreeGrafter"/>
</dbReference>
<dbReference type="Gene3D" id="3.40.50.300">
    <property type="entry name" value="P-loop containing nucleotide triphosphate hydrolases"/>
    <property type="match status" value="1"/>
</dbReference>
<sequence>MTATPIPRSLALALYDDLNISIIKQLPKDRQKIITKIIGPEERQSSYDFIAQQVGQGGQVFVICPLIDISDKLGAKSVKEEYDKLSQQIFPNLKIAMLHGKLKPKDKTAIMEKFSNNEINILVATSVIEVGIDIPNATVMMIEDANRFGLAQLHQYRGRVGRSQHQSYCFLMNDDSTSFGQQRLAAMLEYDNGFDLAQADLKFRGPGEVYGTLQKGFPELKIATLYDYALMKQAKEAAIRE</sequence>
<feature type="domain" description="Helicase C-terminal" evidence="3">
    <location>
        <begin position="42"/>
        <end position="202"/>
    </location>
</feature>
<dbReference type="SMART" id="SM00490">
    <property type="entry name" value="HELICc"/>
    <property type="match status" value="1"/>
</dbReference>
<accession>A0A0G0NF49</accession>
<name>A0A0G0NF49_9BACT</name>
<evidence type="ECO:0000259" key="3">
    <source>
        <dbReference type="PROSITE" id="PS51194"/>
    </source>
</evidence>
<dbReference type="GO" id="GO:0006281">
    <property type="term" value="P:DNA repair"/>
    <property type="evidence" value="ECO:0007669"/>
    <property type="project" value="InterPro"/>
</dbReference>
<dbReference type="PATRIC" id="fig|1618634.3.peg.253"/>
<evidence type="ECO:0000313" key="4">
    <source>
        <dbReference type="EMBL" id="KKR14764.1"/>
    </source>
</evidence>
<reference evidence="4 5" key="1">
    <citation type="journal article" date="2015" name="Nature">
        <title>rRNA introns, odd ribosomes, and small enigmatic genomes across a large radiation of phyla.</title>
        <authorList>
            <person name="Brown C.T."/>
            <person name="Hug L.A."/>
            <person name="Thomas B.C."/>
            <person name="Sharon I."/>
            <person name="Castelle C.J."/>
            <person name="Singh A."/>
            <person name="Wilkins M.J."/>
            <person name="Williams K.H."/>
            <person name="Banfield J.F."/>
        </authorList>
    </citation>
    <scope>NUCLEOTIDE SEQUENCE [LARGE SCALE GENOMIC DNA]</scope>
</reference>
<dbReference type="InterPro" id="IPR001650">
    <property type="entry name" value="Helicase_C-like"/>
</dbReference>
<dbReference type="InterPro" id="IPR027417">
    <property type="entry name" value="P-loop_NTPase"/>
</dbReference>
<dbReference type="GO" id="GO:0016787">
    <property type="term" value="F:hydrolase activity"/>
    <property type="evidence" value="ECO:0007669"/>
    <property type="project" value="UniProtKB-KW"/>
</dbReference>
<dbReference type="Proteomes" id="UP000034048">
    <property type="component" value="Unassembled WGS sequence"/>
</dbReference>
<dbReference type="SUPFAM" id="SSF52540">
    <property type="entry name" value="P-loop containing nucleoside triphosphate hydrolases"/>
    <property type="match status" value="1"/>
</dbReference>
<dbReference type="Pfam" id="PF19833">
    <property type="entry name" value="RecG_dom3_C"/>
    <property type="match status" value="1"/>
</dbReference>
<evidence type="ECO:0000256" key="2">
    <source>
        <dbReference type="ARBA" id="ARBA00022806"/>
    </source>
</evidence>
<proteinExistence type="predicted"/>
<keyword evidence="1" id="KW-0378">Hydrolase</keyword>
<evidence type="ECO:0000256" key="1">
    <source>
        <dbReference type="ARBA" id="ARBA00022801"/>
    </source>
</evidence>